<gene>
    <name evidence="2" type="ORF">LX32DRAFT_243546</name>
</gene>
<sequence>MHGREPSPSSGEGFTSQGTGVYRTIRMACLLYYSMLAFLSAFSTSFVLFIFPPGWFALQRDTMSYKAH</sequence>
<comment type="caution">
    <text evidence="2">The sequence shown here is derived from an EMBL/GenBank/DDBJ whole genome shotgun (WGS) entry which is preliminary data.</text>
</comment>
<evidence type="ECO:0000256" key="1">
    <source>
        <dbReference type="SAM" id="Phobius"/>
    </source>
</evidence>
<name>A0AAD9M4P1_9PEZI</name>
<keyword evidence="3" id="KW-1185">Reference proteome</keyword>
<reference evidence="2" key="1">
    <citation type="submission" date="2021-06" db="EMBL/GenBank/DDBJ databases">
        <title>Comparative genomics, transcriptomics and evolutionary studies reveal genomic signatures of adaptation to plant cell wall in hemibiotrophic fungi.</title>
        <authorList>
            <consortium name="DOE Joint Genome Institute"/>
            <person name="Baroncelli R."/>
            <person name="Diaz J.F."/>
            <person name="Benocci T."/>
            <person name="Peng M."/>
            <person name="Battaglia E."/>
            <person name="Haridas S."/>
            <person name="Andreopoulos W."/>
            <person name="Labutti K."/>
            <person name="Pangilinan J."/>
            <person name="Floch G.L."/>
            <person name="Makela M.R."/>
            <person name="Henrissat B."/>
            <person name="Grigoriev I.V."/>
            <person name="Crouch J.A."/>
            <person name="De Vries R.P."/>
            <person name="Sukno S.A."/>
            <person name="Thon M.R."/>
        </authorList>
    </citation>
    <scope>NUCLEOTIDE SEQUENCE</scope>
    <source>
        <strain evidence="2">MAFF235873</strain>
    </source>
</reference>
<organism evidence="2 3">
    <name type="scientific">Colletotrichum zoysiae</name>
    <dbReference type="NCBI Taxonomy" id="1216348"/>
    <lineage>
        <taxon>Eukaryota</taxon>
        <taxon>Fungi</taxon>
        <taxon>Dikarya</taxon>
        <taxon>Ascomycota</taxon>
        <taxon>Pezizomycotina</taxon>
        <taxon>Sordariomycetes</taxon>
        <taxon>Hypocreomycetidae</taxon>
        <taxon>Glomerellales</taxon>
        <taxon>Glomerellaceae</taxon>
        <taxon>Colletotrichum</taxon>
        <taxon>Colletotrichum graminicola species complex</taxon>
    </lineage>
</organism>
<dbReference type="Proteomes" id="UP001232148">
    <property type="component" value="Unassembled WGS sequence"/>
</dbReference>
<accession>A0AAD9M4P1</accession>
<dbReference type="EMBL" id="MU842836">
    <property type="protein sequence ID" value="KAK2031797.1"/>
    <property type="molecule type" value="Genomic_DNA"/>
</dbReference>
<evidence type="ECO:0000313" key="3">
    <source>
        <dbReference type="Proteomes" id="UP001232148"/>
    </source>
</evidence>
<keyword evidence="1" id="KW-1133">Transmembrane helix</keyword>
<protein>
    <submittedName>
        <fullName evidence="2">Uncharacterized protein</fullName>
    </submittedName>
</protein>
<keyword evidence="1" id="KW-0812">Transmembrane</keyword>
<keyword evidence="1" id="KW-0472">Membrane</keyword>
<evidence type="ECO:0000313" key="2">
    <source>
        <dbReference type="EMBL" id="KAK2031797.1"/>
    </source>
</evidence>
<feature type="transmembrane region" description="Helical" evidence="1">
    <location>
        <begin position="30"/>
        <end position="51"/>
    </location>
</feature>
<proteinExistence type="predicted"/>
<dbReference type="AlphaFoldDB" id="A0AAD9M4P1"/>